<feature type="domain" description="G-protein coupled receptors family 1 profile" evidence="8">
    <location>
        <begin position="27"/>
        <end position="371"/>
    </location>
</feature>
<evidence type="ECO:0000259" key="7">
    <source>
        <dbReference type="PROSITE" id="PS50261"/>
    </source>
</evidence>
<name>A0A0M9EYN5_FUSLA</name>
<evidence type="ECO:0000313" key="10">
    <source>
        <dbReference type="Proteomes" id="UP000037904"/>
    </source>
</evidence>
<keyword evidence="10" id="KW-1185">Reference proteome</keyword>
<feature type="transmembrane region" description="Helical" evidence="6">
    <location>
        <begin position="15"/>
        <end position="37"/>
    </location>
</feature>
<feature type="transmembrane region" description="Helical" evidence="6">
    <location>
        <begin position="82"/>
        <end position="109"/>
    </location>
</feature>
<keyword evidence="2 6" id="KW-0812">Transmembrane</keyword>
<evidence type="ECO:0000313" key="9">
    <source>
        <dbReference type="EMBL" id="KPA42588.1"/>
    </source>
</evidence>
<sequence>MTRNLEERHLDALSVIERVCSVFSLLGSIFIIGTFLLSKAFHKPINRLVFYASFGNMITNVGTLMSRSYIGDTNSVGCQLQGFLIQMFMPADAFWTLTMAINVYLTFYYKFDARRLRKMEIPYLIACYGIPFVPAFVYIFIKNDDGQRMYGNATLWCWVSKEWDIWRIITFYGPVWLVIIITFFIYIRAGSTIYRKRRELDGFSSADRDLTYGAGDHITTLKTTEVSVTTEVVKPDEILLQPMSGRVPDHDSPGANNGNYSVQITAQPSSGDIADEMAPIDREQTRASIQVPQQQQRSVAQMNRKRNRELNNASWQYTKCAILFFTAILITWVPSSSNRVYSVFHKSSSRPLEYMSAFVLPLQGFWNALIYIVTSWSACKNLKNDICMGQRPDVTELVGGMRPEVGPNHHSGHHRHSLGHIRRSNKYETESMTELANESRPGSNDERRDHESV</sequence>
<gene>
    <name evidence="9" type="ORF">FLAG1_04524</name>
</gene>
<feature type="transmembrane region" description="Helical" evidence="6">
    <location>
        <begin position="314"/>
        <end position="334"/>
    </location>
</feature>
<evidence type="ECO:0000256" key="6">
    <source>
        <dbReference type="SAM" id="Phobius"/>
    </source>
</evidence>
<dbReference type="GO" id="GO:0005886">
    <property type="term" value="C:plasma membrane"/>
    <property type="evidence" value="ECO:0007669"/>
    <property type="project" value="TreeGrafter"/>
</dbReference>
<organism evidence="9 10">
    <name type="scientific">Fusarium langsethiae</name>
    <dbReference type="NCBI Taxonomy" id="179993"/>
    <lineage>
        <taxon>Eukaryota</taxon>
        <taxon>Fungi</taxon>
        <taxon>Dikarya</taxon>
        <taxon>Ascomycota</taxon>
        <taxon>Pezizomycotina</taxon>
        <taxon>Sordariomycetes</taxon>
        <taxon>Hypocreomycetidae</taxon>
        <taxon>Hypocreales</taxon>
        <taxon>Nectriaceae</taxon>
        <taxon>Fusarium</taxon>
    </lineage>
</organism>
<evidence type="ECO:0000256" key="2">
    <source>
        <dbReference type="ARBA" id="ARBA00022692"/>
    </source>
</evidence>
<dbReference type="PROSITE" id="PS50262">
    <property type="entry name" value="G_PROTEIN_RECEP_F1_2"/>
    <property type="match status" value="1"/>
</dbReference>
<evidence type="ECO:0000256" key="3">
    <source>
        <dbReference type="ARBA" id="ARBA00022989"/>
    </source>
</evidence>
<protein>
    <submittedName>
        <fullName evidence="9">G-protein coupled receptor</fullName>
    </submittedName>
</protein>
<dbReference type="Proteomes" id="UP000037904">
    <property type="component" value="Unassembled WGS sequence"/>
</dbReference>
<dbReference type="SUPFAM" id="SSF81321">
    <property type="entry name" value="Family A G protein-coupled receptor-like"/>
    <property type="match status" value="1"/>
</dbReference>
<proteinExistence type="predicted"/>
<dbReference type="PROSITE" id="PS50261">
    <property type="entry name" value="G_PROTEIN_RECEP_F2_4"/>
    <property type="match status" value="1"/>
</dbReference>
<reference evidence="9 10" key="1">
    <citation type="submission" date="2015-04" db="EMBL/GenBank/DDBJ databases">
        <title>The draft genome sequence of Fusarium langsethiae, a T-2/HT-2 mycotoxin producer.</title>
        <authorList>
            <person name="Lysoe E."/>
            <person name="Divon H.H."/>
            <person name="Terzi V."/>
            <person name="Orru L."/>
            <person name="Lamontanara A."/>
            <person name="Kolseth A.-K."/>
            <person name="Frandsen R.J."/>
            <person name="Nielsen K."/>
            <person name="Thrane U."/>
        </authorList>
    </citation>
    <scope>NUCLEOTIDE SEQUENCE [LARGE SCALE GENOMIC DNA]</scope>
    <source>
        <strain evidence="9 10">Fl201059</strain>
    </source>
</reference>
<evidence type="ECO:0000259" key="8">
    <source>
        <dbReference type="PROSITE" id="PS50262"/>
    </source>
</evidence>
<evidence type="ECO:0000256" key="5">
    <source>
        <dbReference type="SAM" id="MobiDB-lite"/>
    </source>
</evidence>
<dbReference type="PANTHER" id="PTHR23112">
    <property type="entry name" value="G PROTEIN-COUPLED RECEPTOR 157-RELATED"/>
    <property type="match status" value="1"/>
</dbReference>
<feature type="transmembrane region" description="Helical" evidence="6">
    <location>
        <begin position="121"/>
        <end position="141"/>
    </location>
</feature>
<feature type="transmembrane region" description="Helical" evidence="6">
    <location>
        <begin position="165"/>
        <end position="187"/>
    </location>
</feature>
<dbReference type="GO" id="GO:0007189">
    <property type="term" value="P:adenylate cyclase-activating G protein-coupled receptor signaling pathway"/>
    <property type="evidence" value="ECO:0007669"/>
    <property type="project" value="TreeGrafter"/>
</dbReference>
<comment type="subcellular location">
    <subcellularLocation>
        <location evidence="1">Membrane</location>
        <topology evidence="1">Multi-pass membrane protein</topology>
    </subcellularLocation>
</comment>
<dbReference type="CDD" id="cd13952">
    <property type="entry name" value="7tm_classB"/>
    <property type="match status" value="1"/>
</dbReference>
<comment type="caution">
    <text evidence="9">The sequence shown here is derived from an EMBL/GenBank/DDBJ whole genome shotgun (WGS) entry which is preliminary data.</text>
</comment>
<dbReference type="InterPro" id="IPR017981">
    <property type="entry name" value="GPCR_2-like_7TM"/>
</dbReference>
<evidence type="ECO:0000256" key="4">
    <source>
        <dbReference type="ARBA" id="ARBA00023136"/>
    </source>
</evidence>
<evidence type="ECO:0000256" key="1">
    <source>
        <dbReference type="ARBA" id="ARBA00004141"/>
    </source>
</evidence>
<dbReference type="Pfam" id="PF00002">
    <property type="entry name" value="7tm_2"/>
    <property type="match status" value="1"/>
</dbReference>
<feature type="region of interest" description="Disordered" evidence="5">
    <location>
        <begin position="401"/>
        <end position="453"/>
    </location>
</feature>
<dbReference type="InterPro" id="IPR022343">
    <property type="entry name" value="GCR1-cAMP_receptor"/>
</dbReference>
<dbReference type="OrthoDB" id="18453at2759"/>
<dbReference type="InterPro" id="IPR017452">
    <property type="entry name" value="GPCR_Rhodpsn_7TM"/>
</dbReference>
<keyword evidence="9" id="KW-0675">Receptor</keyword>
<dbReference type="Gene3D" id="1.20.1070.10">
    <property type="entry name" value="Rhodopsin 7-helix transmembrane proteins"/>
    <property type="match status" value="1"/>
</dbReference>
<dbReference type="PRINTS" id="PR02001">
    <property type="entry name" value="GCR1CAMPR"/>
</dbReference>
<feature type="domain" description="G-protein coupled receptors family 2 profile 2" evidence="7">
    <location>
        <begin position="13"/>
        <end position="198"/>
    </location>
</feature>
<feature type="compositionally biased region" description="Polar residues" evidence="5">
    <location>
        <begin position="430"/>
        <end position="442"/>
    </location>
</feature>
<feature type="compositionally biased region" description="Basic and acidic residues" evidence="5">
    <location>
        <begin position="443"/>
        <end position="453"/>
    </location>
</feature>
<dbReference type="PANTHER" id="PTHR23112:SF22">
    <property type="entry name" value="G-PROTEIN COUPLED RECEPTOR"/>
    <property type="match status" value="1"/>
</dbReference>
<dbReference type="GO" id="GO:0004930">
    <property type="term" value="F:G protein-coupled receptor activity"/>
    <property type="evidence" value="ECO:0007669"/>
    <property type="project" value="InterPro"/>
</dbReference>
<dbReference type="GO" id="GO:0007166">
    <property type="term" value="P:cell surface receptor signaling pathway"/>
    <property type="evidence" value="ECO:0007669"/>
    <property type="project" value="InterPro"/>
</dbReference>
<keyword evidence="4 6" id="KW-0472">Membrane</keyword>
<dbReference type="InterPro" id="IPR000832">
    <property type="entry name" value="GPCR_2_secretin-like"/>
</dbReference>
<keyword evidence="3 6" id="KW-1133">Transmembrane helix</keyword>
<feature type="compositionally biased region" description="Basic residues" evidence="5">
    <location>
        <begin position="410"/>
        <end position="424"/>
    </location>
</feature>
<dbReference type="EMBL" id="JXCE01000061">
    <property type="protein sequence ID" value="KPA42588.1"/>
    <property type="molecule type" value="Genomic_DNA"/>
</dbReference>
<feature type="transmembrane region" description="Helical" evidence="6">
    <location>
        <begin position="354"/>
        <end position="373"/>
    </location>
</feature>
<feature type="transmembrane region" description="Helical" evidence="6">
    <location>
        <begin position="49"/>
        <end position="70"/>
    </location>
</feature>
<dbReference type="AlphaFoldDB" id="A0A0M9EYN5"/>
<accession>A0A0M9EYN5</accession>